<evidence type="ECO:0000313" key="2">
    <source>
        <dbReference type="Proteomes" id="UP000198611"/>
    </source>
</evidence>
<dbReference type="EMBL" id="FOMJ01000003">
    <property type="protein sequence ID" value="SFD26376.1"/>
    <property type="molecule type" value="Genomic_DNA"/>
</dbReference>
<dbReference type="InterPro" id="IPR009912">
    <property type="entry name" value="DUF1451"/>
</dbReference>
<dbReference type="Pfam" id="PF07295">
    <property type="entry name" value="DUF1451"/>
    <property type="match status" value="1"/>
</dbReference>
<sequence>MAEEDNQQQRERHAHGYDRILQRAREYLDEFEEHAGDAVATAVDRAKERSHELGELSREEAERIGEYVRRDMSDAAAWMEESGQEFGQWLRFDLEQVEQRLMENFLKVADRTRVELSDLADRANRFGEWHTGEITSVGTLRCEGCGEELHFTRTAHIPPCPRCHGTVFKRVYAGE</sequence>
<gene>
    <name evidence="1" type="ORF">SAMN05660831_01333</name>
</gene>
<dbReference type="STRING" id="1123397.SAMN05660831_01333"/>
<dbReference type="Proteomes" id="UP000198611">
    <property type="component" value="Unassembled WGS sequence"/>
</dbReference>
<accession>A0A1I1QWB3</accession>
<dbReference type="RefSeq" id="WP_093427976.1">
    <property type="nucleotide sequence ID" value="NZ_FOMJ01000003.1"/>
</dbReference>
<protein>
    <submittedName>
        <fullName evidence="1">Zinc-ribbon containing domain-containing protein</fullName>
    </submittedName>
</protein>
<dbReference type="AlphaFoldDB" id="A0A1I1QWB3"/>
<dbReference type="OrthoDB" id="3174978at2"/>
<reference evidence="1 2" key="1">
    <citation type="submission" date="2016-10" db="EMBL/GenBank/DDBJ databases">
        <authorList>
            <person name="de Groot N.N."/>
        </authorList>
    </citation>
    <scope>NUCLEOTIDE SEQUENCE [LARGE SCALE GENOMIC DNA]</scope>
    <source>
        <strain evidence="1 2">HL3</strain>
    </source>
</reference>
<evidence type="ECO:0000313" key="1">
    <source>
        <dbReference type="EMBL" id="SFD26376.1"/>
    </source>
</evidence>
<proteinExistence type="predicted"/>
<organism evidence="1 2">
    <name type="scientific">Thiohalospira halophila DSM 15071</name>
    <dbReference type="NCBI Taxonomy" id="1123397"/>
    <lineage>
        <taxon>Bacteria</taxon>
        <taxon>Pseudomonadati</taxon>
        <taxon>Pseudomonadota</taxon>
        <taxon>Gammaproteobacteria</taxon>
        <taxon>Thiohalospirales</taxon>
        <taxon>Thiohalospiraceae</taxon>
        <taxon>Thiohalospira</taxon>
    </lineage>
</organism>
<name>A0A1I1QWB3_9GAMM</name>
<keyword evidence="2" id="KW-1185">Reference proteome</keyword>